<feature type="compositionally biased region" description="Polar residues" evidence="1">
    <location>
        <begin position="723"/>
        <end position="742"/>
    </location>
</feature>
<accession>A0A8J4SS69</accession>
<gene>
    <name evidence="2" type="ORF">PHET_02669</name>
</gene>
<reference evidence="2" key="1">
    <citation type="submission" date="2019-05" db="EMBL/GenBank/DDBJ databases">
        <title>Annotation for the trematode Paragonimus heterotremus.</title>
        <authorList>
            <person name="Choi Y.-J."/>
        </authorList>
    </citation>
    <scope>NUCLEOTIDE SEQUENCE</scope>
    <source>
        <strain evidence="2">LC</strain>
    </source>
</reference>
<organism evidence="2 3">
    <name type="scientific">Paragonimus heterotremus</name>
    <dbReference type="NCBI Taxonomy" id="100268"/>
    <lineage>
        <taxon>Eukaryota</taxon>
        <taxon>Metazoa</taxon>
        <taxon>Spiralia</taxon>
        <taxon>Lophotrochozoa</taxon>
        <taxon>Platyhelminthes</taxon>
        <taxon>Trematoda</taxon>
        <taxon>Digenea</taxon>
        <taxon>Plagiorchiida</taxon>
        <taxon>Troglotremata</taxon>
        <taxon>Troglotrematidae</taxon>
        <taxon>Paragonimus</taxon>
    </lineage>
</organism>
<feature type="compositionally biased region" description="Polar residues" evidence="1">
    <location>
        <begin position="208"/>
        <end position="220"/>
    </location>
</feature>
<dbReference type="AlphaFoldDB" id="A0A8J4SS69"/>
<evidence type="ECO:0000313" key="3">
    <source>
        <dbReference type="Proteomes" id="UP000748531"/>
    </source>
</evidence>
<comment type="caution">
    <text evidence="2">The sequence shown here is derived from an EMBL/GenBank/DDBJ whole genome shotgun (WGS) entry which is preliminary data.</text>
</comment>
<dbReference type="OrthoDB" id="6253829at2759"/>
<dbReference type="Proteomes" id="UP000748531">
    <property type="component" value="Unassembled WGS sequence"/>
</dbReference>
<keyword evidence="3" id="KW-1185">Reference proteome</keyword>
<name>A0A8J4SS69_9TREM</name>
<feature type="region of interest" description="Disordered" evidence="1">
    <location>
        <begin position="721"/>
        <end position="742"/>
    </location>
</feature>
<proteinExistence type="predicted"/>
<dbReference type="EMBL" id="LUCH01000959">
    <property type="protein sequence ID" value="KAF5403950.1"/>
    <property type="molecule type" value="Genomic_DNA"/>
</dbReference>
<protein>
    <submittedName>
        <fullName evidence="2">Uncharacterized protein</fullName>
    </submittedName>
</protein>
<sequence>MLSQQSPYPPSPPTIAESVTHSEFEKLFQSNQSEQSANHDRKIATCVSLSESQESLLTDLVRNQLSVLSLCDDTDTLQVITCWANGQGMTDSDDEHVISLTSNKIIPARTNVRKTHLKECFEPIHNSLPERNNSLPAKYFKNKETNPETVYKRWSVCERPNAGQVAQVTSAWEHYFNPSRRSSQASLRSSEMNGVCYSKLEASDKTKPNSSSQTDGGKSTYRTLLHAPTNASRTHKAKEQRDTKVFSAIGSLDEFILMPASGLLATYFNHNGKDMKSTPYDLPYETDEPQRSISTDSVARISDISSSTITLSDNRTPTEEFPGTIDSIALTELKTNTFDELLSVAQAQMETDALRPHRSKNIGTPTMTRRPLSITVQRHRIRASRSPTFTSPNQNWLSDPTQLLGKPHRDVITQHAQQEVHTLAAQTAVRQRPAAVEDRTFNQSEEAAPFNQLPSISPSESAAKLTASRLRRRVTVHTYTGQANLGPTNGLSVHSGRHNFHTVPSPGTNDFRLSSGFRDNNVEHLRSLSAATAPKLNSEPQVLIQSTNVIRMQSTNCDADKASVAFQRANKCRGIYKKSLAQGQNADSISGLTKSSETIIEPAVVKAAVLSPATQRYEQHVQALVAARHHDTQLSSLWQSKPFREEQTDVKSTPENRRLLTDQQFGLQEPKLAYETVQAETGDMATMDPEAWQEKIGLITRWQYEVNNAMRARETDVDDLMPSSDSCSCSLNPPSDPSTIRNDNSALSGHPPPCLPPIYRTGEVISFLTPLQPYQIHASTTNHQATVRTPVEPTREYDNFPCDYRIGYGELINSYQSELQPSVGVNPSFYTNGKFTKTITGEEEALAPLTGPSGCLHLQSIGNKFAPCPTQTTYPESPRSPSAEVTTSTG</sequence>
<feature type="region of interest" description="Disordered" evidence="1">
    <location>
        <begin position="869"/>
        <end position="890"/>
    </location>
</feature>
<evidence type="ECO:0000313" key="2">
    <source>
        <dbReference type="EMBL" id="KAF5403950.1"/>
    </source>
</evidence>
<evidence type="ECO:0000256" key="1">
    <source>
        <dbReference type="SAM" id="MobiDB-lite"/>
    </source>
</evidence>
<feature type="region of interest" description="Disordered" evidence="1">
    <location>
        <begin position="199"/>
        <end position="220"/>
    </location>
</feature>